<evidence type="ECO:0000256" key="7">
    <source>
        <dbReference type="ARBA" id="ARBA00023065"/>
    </source>
</evidence>
<evidence type="ECO:0000256" key="4">
    <source>
        <dbReference type="ARBA" id="ARBA00022692"/>
    </source>
</evidence>
<dbReference type="GO" id="GO:0051453">
    <property type="term" value="P:regulation of intracellular pH"/>
    <property type="evidence" value="ECO:0007669"/>
    <property type="project" value="TreeGrafter"/>
</dbReference>
<reference evidence="12 13" key="1">
    <citation type="submission" date="2017-07" db="EMBL/GenBank/DDBJ databases">
        <authorList>
            <person name="Sun Z.S."/>
            <person name="Albrecht U."/>
            <person name="Echele G."/>
            <person name="Lee C.C."/>
        </authorList>
    </citation>
    <scope>NUCLEOTIDE SEQUENCE [LARGE SCALE GENOMIC DNA]</scope>
    <source>
        <strain evidence="12 13">CGMCC 1.12672</strain>
    </source>
</reference>
<dbReference type="Proteomes" id="UP000219494">
    <property type="component" value="Unassembled WGS sequence"/>
</dbReference>
<feature type="transmembrane region" description="Helical" evidence="10">
    <location>
        <begin position="229"/>
        <end position="246"/>
    </location>
</feature>
<evidence type="ECO:0000259" key="11">
    <source>
        <dbReference type="Pfam" id="PF00999"/>
    </source>
</evidence>
<keyword evidence="8 10" id="KW-0472">Membrane</keyword>
<dbReference type="RefSeq" id="WP_097064407.1">
    <property type="nucleotide sequence ID" value="NZ_OBMI01000003.1"/>
</dbReference>
<dbReference type="PANTHER" id="PTHR10110:SF86">
    <property type="entry name" value="SODIUM_HYDROGEN EXCHANGER 7"/>
    <property type="match status" value="1"/>
</dbReference>
<gene>
    <name evidence="12" type="ORF">SAMN06297144_2534</name>
</gene>
<evidence type="ECO:0000256" key="3">
    <source>
        <dbReference type="ARBA" id="ARBA00022475"/>
    </source>
</evidence>
<name>A0A285R4X8_9SPHN</name>
<feature type="transmembrane region" description="Helical" evidence="10">
    <location>
        <begin position="374"/>
        <end position="395"/>
    </location>
</feature>
<sequence length="510" mass="53388">MTFFESLLVLLLVAIALLQVARRLGLPYPSLLALAGATVALVPGAPAIGLDPATALALFIAPVLLDAAFDFPLATAGRLWRPLAVLAVVAVLATTAVVAVLGWALVGLPIAAAIALGAIVAPPDAAAATAITGTVPLPNRTVSVLKGESLLNDATALLLFSGALMVQTADGSAGSVALRLAAAVPGGILLGLALAWLMRRINPLVAGTLGGNILQFVAAFVVWLAAEHLHLSAVLAVVAFAVSLAADRQITSAPRARVQSFAVWAAVVFLLNVVAFLIMGMQARAILERLSAAEIGPALGFAGIVVVAVVLTRFGVVLAWNWAARRWSQVRGALEPPTPAQGVLVGWCGMRGLVSLAIAFALPPEFPQRDLVTLTAFAVVIATLVVQGLTLAPLIRRLGLDRMEDPRAELATARQHLARAALAALETMPAGDRLRASYEAKLAVDDPASAAWLEEQRRAGLAAIDAQRAALDRLRADDRIGTDSFYLLQEELDWRTLTLLPDEERRIEEA</sequence>
<feature type="transmembrane region" description="Helical" evidence="10">
    <location>
        <begin position="299"/>
        <end position="322"/>
    </location>
</feature>
<dbReference type="Pfam" id="PF00999">
    <property type="entry name" value="Na_H_Exchanger"/>
    <property type="match status" value="1"/>
</dbReference>
<dbReference type="GO" id="GO:0015386">
    <property type="term" value="F:potassium:proton antiporter activity"/>
    <property type="evidence" value="ECO:0007669"/>
    <property type="project" value="TreeGrafter"/>
</dbReference>
<feature type="transmembrane region" description="Helical" evidence="10">
    <location>
        <begin position="83"/>
        <end position="104"/>
    </location>
</feature>
<feature type="transmembrane region" description="Helical" evidence="10">
    <location>
        <begin position="204"/>
        <end position="223"/>
    </location>
</feature>
<evidence type="ECO:0000256" key="10">
    <source>
        <dbReference type="SAM" id="Phobius"/>
    </source>
</evidence>
<proteinExistence type="predicted"/>
<protein>
    <submittedName>
        <fullName evidence="12">Sodium/proton antiporter, CPA1 family</fullName>
    </submittedName>
</protein>
<dbReference type="EMBL" id="OBMI01000003">
    <property type="protein sequence ID" value="SOB87402.1"/>
    <property type="molecule type" value="Genomic_DNA"/>
</dbReference>
<accession>A0A285R4X8</accession>
<evidence type="ECO:0000256" key="1">
    <source>
        <dbReference type="ARBA" id="ARBA00004651"/>
    </source>
</evidence>
<keyword evidence="3" id="KW-1003">Cell membrane</keyword>
<dbReference type="Gene3D" id="6.10.140.1330">
    <property type="match status" value="1"/>
</dbReference>
<feature type="domain" description="Cation/H+ exchanger transmembrane" evidence="11">
    <location>
        <begin position="11"/>
        <end position="396"/>
    </location>
</feature>
<dbReference type="PANTHER" id="PTHR10110">
    <property type="entry name" value="SODIUM/HYDROGEN EXCHANGER"/>
    <property type="match status" value="1"/>
</dbReference>
<dbReference type="OrthoDB" id="9809206at2"/>
<dbReference type="GO" id="GO:0098719">
    <property type="term" value="P:sodium ion import across plasma membrane"/>
    <property type="evidence" value="ECO:0007669"/>
    <property type="project" value="TreeGrafter"/>
</dbReference>
<keyword evidence="9" id="KW-0739">Sodium transport</keyword>
<feature type="transmembrane region" description="Helical" evidence="10">
    <location>
        <begin position="178"/>
        <end position="197"/>
    </location>
</feature>
<keyword evidence="5 10" id="KW-1133">Transmembrane helix</keyword>
<feature type="transmembrane region" description="Helical" evidence="10">
    <location>
        <begin position="258"/>
        <end position="279"/>
    </location>
</feature>
<evidence type="ECO:0000256" key="2">
    <source>
        <dbReference type="ARBA" id="ARBA00022448"/>
    </source>
</evidence>
<dbReference type="AlphaFoldDB" id="A0A285R4X8"/>
<feature type="transmembrane region" description="Helical" evidence="10">
    <location>
        <begin position="47"/>
        <end position="71"/>
    </location>
</feature>
<feature type="transmembrane region" description="Helical" evidence="10">
    <location>
        <begin position="343"/>
        <end position="362"/>
    </location>
</feature>
<keyword evidence="4 10" id="KW-0812">Transmembrane</keyword>
<comment type="subcellular location">
    <subcellularLocation>
        <location evidence="1">Cell membrane</location>
        <topology evidence="1">Multi-pass membrane protein</topology>
    </subcellularLocation>
</comment>
<evidence type="ECO:0000313" key="13">
    <source>
        <dbReference type="Proteomes" id="UP000219494"/>
    </source>
</evidence>
<dbReference type="GO" id="GO:0005886">
    <property type="term" value="C:plasma membrane"/>
    <property type="evidence" value="ECO:0007669"/>
    <property type="project" value="UniProtKB-SubCell"/>
</dbReference>
<dbReference type="InterPro" id="IPR006153">
    <property type="entry name" value="Cation/H_exchanger_TM"/>
</dbReference>
<evidence type="ECO:0000256" key="6">
    <source>
        <dbReference type="ARBA" id="ARBA00023053"/>
    </source>
</evidence>
<keyword evidence="7" id="KW-0406">Ion transport</keyword>
<evidence type="ECO:0000313" key="12">
    <source>
        <dbReference type="EMBL" id="SOB87402.1"/>
    </source>
</evidence>
<dbReference type="GO" id="GO:0015385">
    <property type="term" value="F:sodium:proton antiporter activity"/>
    <property type="evidence" value="ECO:0007669"/>
    <property type="project" value="InterPro"/>
</dbReference>
<keyword evidence="2" id="KW-0813">Transport</keyword>
<keyword evidence="13" id="KW-1185">Reference proteome</keyword>
<evidence type="ECO:0000256" key="8">
    <source>
        <dbReference type="ARBA" id="ARBA00023136"/>
    </source>
</evidence>
<organism evidence="12 13">
    <name type="scientific">Sphingomonas guangdongensis</name>
    <dbReference type="NCBI Taxonomy" id="1141890"/>
    <lineage>
        <taxon>Bacteria</taxon>
        <taxon>Pseudomonadati</taxon>
        <taxon>Pseudomonadota</taxon>
        <taxon>Alphaproteobacteria</taxon>
        <taxon>Sphingomonadales</taxon>
        <taxon>Sphingomonadaceae</taxon>
        <taxon>Sphingomonas</taxon>
    </lineage>
</organism>
<evidence type="ECO:0000256" key="9">
    <source>
        <dbReference type="ARBA" id="ARBA00023201"/>
    </source>
</evidence>
<dbReference type="InterPro" id="IPR018422">
    <property type="entry name" value="Cation/H_exchanger_CPA1"/>
</dbReference>
<keyword evidence="6" id="KW-0915">Sodium</keyword>
<evidence type="ECO:0000256" key="5">
    <source>
        <dbReference type="ARBA" id="ARBA00022989"/>
    </source>
</evidence>